<dbReference type="InterPro" id="IPR011701">
    <property type="entry name" value="MFS"/>
</dbReference>
<comment type="subcellular location">
    <subcellularLocation>
        <location evidence="1">Membrane</location>
        <topology evidence="1">Multi-pass membrane protein</topology>
    </subcellularLocation>
</comment>
<name>F8NMG0_SERL9</name>
<keyword evidence="4 6" id="KW-1133">Transmembrane helix</keyword>
<sequence length="326" mass="36011">MASSQQKYPEELQSSEELQLQRSLQAEEHKKLRRKVLWKLDVHILPPLALLWLANFIDRTNVGNARIAGLETDTHLVGNQFNIALAESTPTNVSLASNWVLKKLKANRWLPFIVLCWGAVTTLSGLIHNFAGLVAIRVCLGFCEGGLLSGIVLYLSTIYKPHELQLRIGIFYASASLSGAFGGLLATAILKMDGIGGLAGWRWIFILEGIATCLLSIMSTFVLPADLSTAYFLTEEEREYAVQRFHDSQVLTSAVPAPNAMSGGTDMFAKSDIDQLHQQSNTLGSPQAEEEFEWREVVRGITDPQCWLTGVAYGCILVSLYSFSLF</sequence>
<protein>
    <recommendedName>
        <fullName evidence="8">Major facilitator superfamily (MFS) profile domain-containing protein</fullName>
    </recommendedName>
</protein>
<dbReference type="OrthoDB" id="2682750at2759"/>
<dbReference type="Proteomes" id="UP000008064">
    <property type="component" value="Unassembled WGS sequence"/>
</dbReference>
<evidence type="ECO:0000256" key="3">
    <source>
        <dbReference type="ARBA" id="ARBA00022692"/>
    </source>
</evidence>
<dbReference type="KEGG" id="sla:SERLADRAFT_355015"/>
<organism>
    <name type="scientific">Serpula lacrymans var. lacrymans (strain S7.9)</name>
    <name type="common">Dry rot fungus</name>
    <dbReference type="NCBI Taxonomy" id="578457"/>
    <lineage>
        <taxon>Eukaryota</taxon>
        <taxon>Fungi</taxon>
        <taxon>Dikarya</taxon>
        <taxon>Basidiomycota</taxon>
        <taxon>Agaricomycotina</taxon>
        <taxon>Agaricomycetes</taxon>
        <taxon>Agaricomycetidae</taxon>
        <taxon>Boletales</taxon>
        <taxon>Coniophorineae</taxon>
        <taxon>Serpulaceae</taxon>
        <taxon>Serpula</taxon>
    </lineage>
</organism>
<dbReference type="AlphaFoldDB" id="F8NMG0"/>
<keyword evidence="5 6" id="KW-0472">Membrane</keyword>
<reference evidence="7" key="1">
    <citation type="submission" date="2011-04" db="EMBL/GenBank/DDBJ databases">
        <title>Evolution of plant cell wall degrading machinery underlies the functional diversity of forest fungi.</title>
        <authorList>
            <consortium name="US DOE Joint Genome Institute (JGI-PGF)"/>
            <person name="Eastwood D.C."/>
            <person name="Floudas D."/>
            <person name="Binder M."/>
            <person name="Majcherczyk A."/>
            <person name="Schneider P."/>
            <person name="Aerts A."/>
            <person name="Asiegbu F.O."/>
            <person name="Baker S.E."/>
            <person name="Barry K."/>
            <person name="Bendiksby M."/>
            <person name="Blumentritt M."/>
            <person name="Coutinho P.M."/>
            <person name="Cullen D."/>
            <person name="Cullen D."/>
            <person name="Gathman A."/>
            <person name="Goodell B."/>
            <person name="Henrissat B."/>
            <person name="Ihrmark K."/>
            <person name="Kauserud H."/>
            <person name="Kohler A."/>
            <person name="LaButti K."/>
            <person name="Lapidus A."/>
            <person name="Lavin J.L."/>
            <person name="Lee Y.-H."/>
            <person name="Lindquist E."/>
            <person name="Lilly W."/>
            <person name="Lucas S."/>
            <person name="Morin E."/>
            <person name="Murat C."/>
            <person name="Oguiza J.A."/>
            <person name="Park J."/>
            <person name="Pisabarro A.G."/>
            <person name="Riley R."/>
            <person name="Rosling A."/>
            <person name="Salamov A."/>
            <person name="Schmidt O."/>
            <person name="Schmutz J."/>
            <person name="Skrede I."/>
            <person name="Stenlid J."/>
            <person name="Wiebenga A."/>
            <person name="Xie X."/>
            <person name="Kues U."/>
            <person name="Hibbett D.S."/>
            <person name="Hoffmeister D."/>
            <person name="Hogberg N."/>
            <person name="Martin F."/>
            <person name="Grigoriev I.V."/>
            <person name="Watkinson S.C."/>
        </authorList>
    </citation>
    <scope>NUCLEOTIDE SEQUENCE</scope>
    <source>
        <strain evidence="7">S7.9</strain>
    </source>
</reference>
<dbReference type="RefSeq" id="XP_007315985.1">
    <property type="nucleotide sequence ID" value="XM_007315923.1"/>
</dbReference>
<evidence type="ECO:0000256" key="4">
    <source>
        <dbReference type="ARBA" id="ARBA00022989"/>
    </source>
</evidence>
<dbReference type="Gene3D" id="1.20.1250.20">
    <property type="entry name" value="MFS general substrate transporter like domains"/>
    <property type="match status" value="1"/>
</dbReference>
<evidence type="ECO:0008006" key="8">
    <source>
        <dbReference type="Google" id="ProtNLM"/>
    </source>
</evidence>
<dbReference type="GO" id="GO:0022857">
    <property type="term" value="F:transmembrane transporter activity"/>
    <property type="evidence" value="ECO:0007669"/>
    <property type="project" value="InterPro"/>
</dbReference>
<accession>F8NMG0</accession>
<keyword evidence="2" id="KW-0813">Transport</keyword>
<feature type="transmembrane region" description="Helical" evidence="6">
    <location>
        <begin position="134"/>
        <end position="156"/>
    </location>
</feature>
<evidence type="ECO:0000256" key="6">
    <source>
        <dbReference type="SAM" id="Phobius"/>
    </source>
</evidence>
<proteinExistence type="predicted"/>
<dbReference type="HOGENOM" id="CLU_001265_0_2_1"/>
<feature type="transmembrane region" description="Helical" evidence="6">
    <location>
        <begin position="168"/>
        <end position="189"/>
    </location>
</feature>
<dbReference type="FunFam" id="1.20.1250.20:FF:000018">
    <property type="entry name" value="MFS transporter permease"/>
    <property type="match status" value="1"/>
</dbReference>
<dbReference type="InterPro" id="IPR036259">
    <property type="entry name" value="MFS_trans_sf"/>
</dbReference>
<dbReference type="Pfam" id="PF07690">
    <property type="entry name" value="MFS_1"/>
    <property type="match status" value="1"/>
</dbReference>
<feature type="non-terminal residue" evidence="7">
    <location>
        <position position="326"/>
    </location>
</feature>
<dbReference type="GO" id="GO:0016020">
    <property type="term" value="C:membrane"/>
    <property type="evidence" value="ECO:0007669"/>
    <property type="project" value="UniProtKB-SubCell"/>
</dbReference>
<feature type="transmembrane region" description="Helical" evidence="6">
    <location>
        <begin position="109"/>
        <end position="128"/>
    </location>
</feature>
<dbReference type="EMBL" id="GL945431">
    <property type="protein sequence ID" value="EGO27894.1"/>
    <property type="molecule type" value="Genomic_DNA"/>
</dbReference>
<dbReference type="PANTHER" id="PTHR43791:SF67">
    <property type="entry name" value="TRANSPORTER, PUTATIVE (AFU_ORTHOLOGUE AFUA_3G04010)-RELATED"/>
    <property type="match status" value="1"/>
</dbReference>
<evidence type="ECO:0000256" key="2">
    <source>
        <dbReference type="ARBA" id="ARBA00022448"/>
    </source>
</evidence>
<dbReference type="PANTHER" id="PTHR43791">
    <property type="entry name" value="PERMEASE-RELATED"/>
    <property type="match status" value="1"/>
</dbReference>
<evidence type="ECO:0000256" key="1">
    <source>
        <dbReference type="ARBA" id="ARBA00004141"/>
    </source>
</evidence>
<feature type="transmembrane region" description="Helical" evidence="6">
    <location>
        <begin position="201"/>
        <end position="223"/>
    </location>
</feature>
<evidence type="ECO:0000313" key="7">
    <source>
        <dbReference type="EMBL" id="EGO27894.1"/>
    </source>
</evidence>
<dbReference type="GeneID" id="18809453"/>
<evidence type="ECO:0000256" key="5">
    <source>
        <dbReference type="ARBA" id="ARBA00023136"/>
    </source>
</evidence>
<keyword evidence="3 6" id="KW-0812">Transmembrane</keyword>
<dbReference type="SUPFAM" id="SSF103473">
    <property type="entry name" value="MFS general substrate transporter"/>
    <property type="match status" value="1"/>
</dbReference>
<gene>
    <name evidence="7" type="ORF">SERLADRAFT_355015</name>
</gene>